<name>A0ABS6S2C8_9BACT</name>
<organism evidence="1 2">
    <name type="scientific">Candidatus Magnetobacterium casense</name>
    <dbReference type="NCBI Taxonomy" id="1455061"/>
    <lineage>
        <taxon>Bacteria</taxon>
        <taxon>Pseudomonadati</taxon>
        <taxon>Nitrospirota</taxon>
        <taxon>Thermodesulfovibrionia</taxon>
        <taxon>Thermodesulfovibrionales</taxon>
        <taxon>Candidatus Magnetobacteriaceae</taxon>
        <taxon>Candidatus Magnetobacterium</taxon>
    </lineage>
</organism>
<reference evidence="1 2" key="1">
    <citation type="journal article" date="2020" name="J Geophys Res Biogeosci">
        <title>Magnetotaxis as an Adaptation to Enable Bacterial Shuttling of Microbial Sulfur and Sulfur Cycling Across Aquatic Oxic#Anoxic Interfaces.</title>
        <authorList>
            <person name="Li J."/>
            <person name="Liu P."/>
            <person name="Wang J."/>
            <person name="Roberts A.P."/>
            <person name="Pan Y."/>
        </authorList>
    </citation>
    <scope>NUCLEOTIDE SEQUENCE [LARGE SCALE GENOMIC DNA]</scope>
    <source>
        <strain evidence="1 2">MYR-1_YQ</strain>
    </source>
</reference>
<dbReference type="RefSeq" id="WP_218253601.1">
    <property type="nucleotide sequence ID" value="NZ_JABXWD010000406.1"/>
</dbReference>
<keyword evidence="2" id="KW-1185">Reference proteome</keyword>
<gene>
    <name evidence="1" type="ORF">HWQ67_15545</name>
</gene>
<comment type="caution">
    <text evidence="1">The sequence shown here is derived from an EMBL/GenBank/DDBJ whole genome shotgun (WGS) entry which is preliminary data.</text>
</comment>
<accession>A0ABS6S2C8</accession>
<proteinExistence type="predicted"/>
<dbReference type="Proteomes" id="UP001196980">
    <property type="component" value="Unassembled WGS sequence"/>
</dbReference>
<protein>
    <submittedName>
        <fullName evidence="1">Uncharacterized protein</fullName>
    </submittedName>
</protein>
<dbReference type="EMBL" id="JABXWD010000406">
    <property type="protein sequence ID" value="MBV6342995.1"/>
    <property type="molecule type" value="Genomic_DNA"/>
</dbReference>
<sequence>MIEDLLRPNETFAVIEPLTDILSCERKDDFYFKGAHAIVGIKEGSRAVVAVVFDKSMVPNDTAKAWLRA</sequence>
<evidence type="ECO:0000313" key="1">
    <source>
        <dbReference type="EMBL" id="MBV6342995.1"/>
    </source>
</evidence>
<evidence type="ECO:0000313" key="2">
    <source>
        <dbReference type="Proteomes" id="UP001196980"/>
    </source>
</evidence>
<feature type="non-terminal residue" evidence="1">
    <location>
        <position position="69"/>
    </location>
</feature>